<evidence type="ECO:0000256" key="1">
    <source>
        <dbReference type="SAM" id="Phobius"/>
    </source>
</evidence>
<evidence type="ECO:0000313" key="2">
    <source>
        <dbReference type="EMBL" id="QEG34685.1"/>
    </source>
</evidence>
<sequence length="310" mass="34224">MAMIGISLSLLGILLFIGLPILILVLLLKGSRFAIAGFVFLFCGVMFVMGLSYRANRHVETTSAVDAINYEDPNISSTSRLTEHGSSLDALWEKLTESQIDLTSASAEEDDSNEQEKVELIAKTIGLSAEGELPPNWVVTPPKAIGNVYRQRVASDPFVTEDECFRQLEAEQLPQAVCRRIEQLVSGEAGYPVKVSSPLPLGIGLDFILRDICRDKFTGTVATSVGTMHKVYALLEFNDSVDNELRHAWLNHERRTRLQSFGKYAAILIAALAAVYGLLRVDTWTRGYYSQQLLWGSAIAIIAVAFLLVR</sequence>
<dbReference type="AlphaFoldDB" id="A0A5B9QAL5"/>
<accession>A0A5B9QAL5</accession>
<feature type="transmembrane region" description="Helical" evidence="1">
    <location>
        <begin position="293"/>
        <end position="309"/>
    </location>
</feature>
<keyword evidence="1" id="KW-1133">Transmembrane helix</keyword>
<dbReference type="OrthoDB" id="290476at2"/>
<feature type="transmembrane region" description="Helical" evidence="1">
    <location>
        <begin position="33"/>
        <end position="53"/>
    </location>
</feature>
<organism evidence="2 3">
    <name type="scientific">Bythopirellula goksoeyrii</name>
    <dbReference type="NCBI Taxonomy" id="1400387"/>
    <lineage>
        <taxon>Bacteria</taxon>
        <taxon>Pseudomonadati</taxon>
        <taxon>Planctomycetota</taxon>
        <taxon>Planctomycetia</taxon>
        <taxon>Pirellulales</taxon>
        <taxon>Lacipirellulaceae</taxon>
        <taxon>Bythopirellula</taxon>
    </lineage>
</organism>
<evidence type="ECO:0000313" key="3">
    <source>
        <dbReference type="Proteomes" id="UP000323917"/>
    </source>
</evidence>
<feature type="transmembrane region" description="Helical" evidence="1">
    <location>
        <begin position="264"/>
        <end position="281"/>
    </location>
</feature>
<keyword evidence="3" id="KW-1185">Reference proteome</keyword>
<reference evidence="2 3" key="1">
    <citation type="submission" date="2019-08" db="EMBL/GenBank/DDBJ databases">
        <title>Deep-cultivation of Planctomycetes and their phenomic and genomic characterization uncovers novel biology.</title>
        <authorList>
            <person name="Wiegand S."/>
            <person name="Jogler M."/>
            <person name="Boedeker C."/>
            <person name="Pinto D."/>
            <person name="Vollmers J."/>
            <person name="Rivas-Marin E."/>
            <person name="Kohn T."/>
            <person name="Peeters S.H."/>
            <person name="Heuer A."/>
            <person name="Rast P."/>
            <person name="Oberbeckmann S."/>
            <person name="Bunk B."/>
            <person name="Jeske O."/>
            <person name="Meyerdierks A."/>
            <person name="Storesund J.E."/>
            <person name="Kallscheuer N."/>
            <person name="Luecker S."/>
            <person name="Lage O.M."/>
            <person name="Pohl T."/>
            <person name="Merkel B.J."/>
            <person name="Hornburger P."/>
            <person name="Mueller R.-W."/>
            <person name="Bruemmer F."/>
            <person name="Labrenz M."/>
            <person name="Spormann A.M."/>
            <person name="Op den Camp H."/>
            <person name="Overmann J."/>
            <person name="Amann R."/>
            <person name="Jetten M.S.M."/>
            <person name="Mascher T."/>
            <person name="Medema M.H."/>
            <person name="Devos D.P."/>
            <person name="Kaster A.-K."/>
            <person name="Ovreas L."/>
            <person name="Rohde M."/>
            <person name="Galperin M.Y."/>
            <person name="Jogler C."/>
        </authorList>
    </citation>
    <scope>NUCLEOTIDE SEQUENCE [LARGE SCALE GENOMIC DNA]</scope>
    <source>
        <strain evidence="2 3">Pr1d</strain>
    </source>
</reference>
<name>A0A5B9QAL5_9BACT</name>
<dbReference type="Proteomes" id="UP000323917">
    <property type="component" value="Chromosome"/>
</dbReference>
<dbReference type="KEGG" id="bgok:Pr1d_19670"/>
<dbReference type="EMBL" id="CP042913">
    <property type="protein sequence ID" value="QEG34685.1"/>
    <property type="molecule type" value="Genomic_DNA"/>
</dbReference>
<protein>
    <submittedName>
        <fullName evidence="2">Uncharacterized protein</fullName>
    </submittedName>
</protein>
<keyword evidence="1" id="KW-0472">Membrane</keyword>
<keyword evidence="1" id="KW-0812">Transmembrane</keyword>
<gene>
    <name evidence="2" type="ORF">Pr1d_19670</name>
</gene>
<proteinExistence type="predicted"/>
<feature type="transmembrane region" description="Helical" evidence="1">
    <location>
        <begin position="7"/>
        <end position="27"/>
    </location>
</feature>